<gene>
    <name evidence="4" type="ORF">MNOR_LOCUS29402</name>
</gene>
<feature type="region of interest" description="Disordered" evidence="3">
    <location>
        <begin position="327"/>
        <end position="568"/>
    </location>
</feature>
<proteinExistence type="inferred from homology"/>
<keyword evidence="5" id="KW-1185">Reference proteome</keyword>
<dbReference type="PANTHER" id="PTHR46176">
    <property type="entry name" value="LD21662P"/>
    <property type="match status" value="1"/>
</dbReference>
<dbReference type="Proteomes" id="UP001497623">
    <property type="component" value="Unassembled WGS sequence"/>
</dbReference>
<dbReference type="InterPro" id="IPR032017">
    <property type="entry name" value="FAM76"/>
</dbReference>
<comment type="caution">
    <text evidence="4">The sequence shown here is derived from an EMBL/GenBank/DDBJ whole genome shotgun (WGS) entry which is preliminary data.</text>
</comment>
<feature type="compositionally biased region" description="Basic and acidic residues" evidence="3">
    <location>
        <begin position="327"/>
        <end position="371"/>
    </location>
</feature>
<feature type="compositionally biased region" description="Polar residues" evidence="3">
    <location>
        <begin position="112"/>
        <end position="122"/>
    </location>
</feature>
<feature type="compositionally biased region" description="Basic and acidic residues" evidence="3">
    <location>
        <begin position="381"/>
        <end position="403"/>
    </location>
</feature>
<feature type="compositionally biased region" description="Basic and acidic residues" evidence="3">
    <location>
        <begin position="530"/>
        <end position="568"/>
    </location>
</feature>
<evidence type="ECO:0000256" key="3">
    <source>
        <dbReference type="SAM" id="MobiDB-lite"/>
    </source>
</evidence>
<dbReference type="GO" id="GO:0016607">
    <property type="term" value="C:nuclear speck"/>
    <property type="evidence" value="ECO:0007669"/>
    <property type="project" value="TreeGrafter"/>
</dbReference>
<dbReference type="Pfam" id="PF16046">
    <property type="entry name" value="FAM76"/>
    <property type="match status" value="1"/>
</dbReference>
<evidence type="ECO:0000256" key="2">
    <source>
        <dbReference type="ARBA" id="ARBA00023054"/>
    </source>
</evidence>
<name>A0AAV2RUG5_MEGNR</name>
<evidence type="ECO:0000256" key="1">
    <source>
        <dbReference type="ARBA" id="ARBA00009097"/>
    </source>
</evidence>
<protein>
    <submittedName>
        <fullName evidence="4">Uncharacterized protein</fullName>
    </submittedName>
</protein>
<sequence length="568" mass="63234">MSSGGGIIVGGAACKTCRCEFPPEIIKDRTCPRCSKNQQKYGKPRACEHCNVAAAFIGLKCQKCANSIKKYGPPIRCCKCKLKCAFNRPGHDKERALCLMCMFARQRAKASQNGANTSLNKSSSDEKPNTVNAKNGDDDDVSTDMLDAKNPSTPNGRPDNFKLTPGDNGRNYRVQPRGYFLQTNFIQEFDWNDEGKTDLIGGWARSRRSSLEGPVNPPTPSHLVSSYGRGTGTRRKSGMSTGDQMVMVLDLQAKIAKLNATLSRKDNELLEKDVYWNRKLEEEKVLIEQSVKELDQYQQVEEKKMRVLVSELGGKLSVANTELTELREKAKEREREKKEKDRAQRRIIAKAEAEKESAMEKDPDDIKRYGDDQEDMDVDADDRGKDQEEEEKQNGDSNDKSEDASDEENDNSTGVKKKTGQTNSDDEDSKEDSAKSGDEEPDSNSNENKKNKRKAGMIFSDSEDDEDQKKTKSDSDMTSDKEDISDKPDPDKINSDTEGKKNKRKGAIVFSDSEDDENQQGTKSDNGNNSDKEGASATADSDKNSDSGKEDSTSDKEHANSDQEHSNH</sequence>
<dbReference type="AlphaFoldDB" id="A0AAV2RUG5"/>
<reference evidence="4 5" key="1">
    <citation type="submission" date="2024-05" db="EMBL/GenBank/DDBJ databases">
        <authorList>
            <person name="Wallberg A."/>
        </authorList>
    </citation>
    <scope>NUCLEOTIDE SEQUENCE [LARGE SCALE GENOMIC DNA]</scope>
</reference>
<feature type="non-terminal residue" evidence="4">
    <location>
        <position position="568"/>
    </location>
</feature>
<comment type="similarity">
    <text evidence="1">Belongs to the FAM76 family.</text>
</comment>
<dbReference type="PANTHER" id="PTHR46176:SF1">
    <property type="entry name" value="LD21662P"/>
    <property type="match status" value="1"/>
</dbReference>
<dbReference type="EMBL" id="CAXKWB010034016">
    <property type="protein sequence ID" value="CAL4144073.1"/>
    <property type="molecule type" value="Genomic_DNA"/>
</dbReference>
<feature type="compositionally biased region" description="Polar residues" evidence="3">
    <location>
        <begin position="519"/>
        <end position="529"/>
    </location>
</feature>
<evidence type="ECO:0000313" key="5">
    <source>
        <dbReference type="Proteomes" id="UP001497623"/>
    </source>
</evidence>
<organism evidence="4 5">
    <name type="scientific">Meganyctiphanes norvegica</name>
    <name type="common">Northern krill</name>
    <name type="synonym">Thysanopoda norvegica</name>
    <dbReference type="NCBI Taxonomy" id="48144"/>
    <lineage>
        <taxon>Eukaryota</taxon>
        <taxon>Metazoa</taxon>
        <taxon>Ecdysozoa</taxon>
        <taxon>Arthropoda</taxon>
        <taxon>Crustacea</taxon>
        <taxon>Multicrustacea</taxon>
        <taxon>Malacostraca</taxon>
        <taxon>Eumalacostraca</taxon>
        <taxon>Eucarida</taxon>
        <taxon>Euphausiacea</taxon>
        <taxon>Euphausiidae</taxon>
        <taxon>Meganyctiphanes</taxon>
    </lineage>
</organism>
<feature type="compositionally biased region" description="Basic and acidic residues" evidence="3">
    <location>
        <begin position="467"/>
        <end position="500"/>
    </location>
</feature>
<keyword evidence="2" id="KW-0175">Coiled coil</keyword>
<evidence type="ECO:0000313" key="4">
    <source>
        <dbReference type="EMBL" id="CAL4144073.1"/>
    </source>
</evidence>
<feature type="region of interest" description="Disordered" evidence="3">
    <location>
        <begin position="210"/>
        <end position="239"/>
    </location>
</feature>
<accession>A0AAV2RUG5</accession>
<feature type="region of interest" description="Disordered" evidence="3">
    <location>
        <begin position="112"/>
        <end position="170"/>
    </location>
</feature>